<accession>A0ABV6QK38</accession>
<organism evidence="2 3">
    <name type="scientific">Kribbella deserti</name>
    <dbReference type="NCBI Taxonomy" id="1926257"/>
    <lineage>
        <taxon>Bacteria</taxon>
        <taxon>Bacillati</taxon>
        <taxon>Actinomycetota</taxon>
        <taxon>Actinomycetes</taxon>
        <taxon>Propionibacteriales</taxon>
        <taxon>Kribbellaceae</taxon>
        <taxon>Kribbella</taxon>
    </lineage>
</organism>
<dbReference type="InterPro" id="IPR000073">
    <property type="entry name" value="AB_hydrolase_1"/>
</dbReference>
<evidence type="ECO:0000313" key="2">
    <source>
        <dbReference type="EMBL" id="MFC0624895.1"/>
    </source>
</evidence>
<dbReference type="EMBL" id="JBHLTC010000014">
    <property type="protein sequence ID" value="MFC0624895.1"/>
    <property type="molecule type" value="Genomic_DNA"/>
</dbReference>
<dbReference type="PANTHER" id="PTHR43433:SF5">
    <property type="entry name" value="AB HYDROLASE-1 DOMAIN-CONTAINING PROTEIN"/>
    <property type="match status" value="1"/>
</dbReference>
<sequence>MKKLVKVGSVELCVETFGAAAAPPVLLIHGAAASMDFWEDAFCERLAAGPRFVIRYDHRDTGQSTQYPAGEPSYTGTDLSEDALGILDALGIAKAHIVGVSMGGGFAQRLVVEHPERVASVTFISTSPGDPELPPMSDKLQAAFSAEAEPTDWSNSETALDSLIELDRLFAGTYPYDEPGRRAIYAQMMARTPDMAAAMTNHWMIDGGESIRHRLAEIAVPALVLHGTDDPLLPLGHGEALAQAIPTARLVPLPGAGHDLPEQVWDLAITEILQLTTAS</sequence>
<dbReference type="GO" id="GO:0016787">
    <property type="term" value="F:hydrolase activity"/>
    <property type="evidence" value="ECO:0007669"/>
    <property type="project" value="UniProtKB-KW"/>
</dbReference>
<name>A0ABV6QK38_9ACTN</name>
<reference evidence="2 3" key="1">
    <citation type="submission" date="2024-09" db="EMBL/GenBank/DDBJ databases">
        <authorList>
            <person name="Sun Q."/>
            <person name="Mori K."/>
        </authorList>
    </citation>
    <scope>NUCLEOTIDE SEQUENCE [LARGE SCALE GENOMIC DNA]</scope>
    <source>
        <strain evidence="2 3">CGMCC 1.15906</strain>
    </source>
</reference>
<keyword evidence="2" id="KW-0378">Hydrolase</keyword>
<protein>
    <submittedName>
        <fullName evidence="2">Alpha/beta fold hydrolase</fullName>
    </submittedName>
</protein>
<feature type="domain" description="AB hydrolase-1" evidence="1">
    <location>
        <begin position="23"/>
        <end position="260"/>
    </location>
</feature>
<dbReference type="PRINTS" id="PR00111">
    <property type="entry name" value="ABHYDROLASE"/>
</dbReference>
<dbReference type="Pfam" id="PF00561">
    <property type="entry name" value="Abhydrolase_1"/>
    <property type="match status" value="1"/>
</dbReference>
<dbReference type="SUPFAM" id="SSF53474">
    <property type="entry name" value="alpha/beta-Hydrolases"/>
    <property type="match status" value="1"/>
</dbReference>
<dbReference type="Proteomes" id="UP001589890">
    <property type="component" value="Unassembled WGS sequence"/>
</dbReference>
<evidence type="ECO:0000313" key="3">
    <source>
        <dbReference type="Proteomes" id="UP001589890"/>
    </source>
</evidence>
<dbReference type="PANTHER" id="PTHR43433">
    <property type="entry name" value="HYDROLASE, ALPHA/BETA FOLD FAMILY PROTEIN"/>
    <property type="match status" value="1"/>
</dbReference>
<proteinExistence type="predicted"/>
<dbReference type="Gene3D" id="3.40.50.1820">
    <property type="entry name" value="alpha/beta hydrolase"/>
    <property type="match status" value="1"/>
</dbReference>
<keyword evidence="3" id="KW-1185">Reference proteome</keyword>
<dbReference type="InterPro" id="IPR050471">
    <property type="entry name" value="AB_hydrolase"/>
</dbReference>
<comment type="caution">
    <text evidence="2">The sequence shown here is derived from an EMBL/GenBank/DDBJ whole genome shotgun (WGS) entry which is preliminary data.</text>
</comment>
<evidence type="ECO:0000259" key="1">
    <source>
        <dbReference type="Pfam" id="PF00561"/>
    </source>
</evidence>
<dbReference type="InterPro" id="IPR029058">
    <property type="entry name" value="AB_hydrolase_fold"/>
</dbReference>
<gene>
    <name evidence="2" type="ORF">ACFFGN_12530</name>
</gene>
<dbReference type="RefSeq" id="WP_380046737.1">
    <property type="nucleotide sequence ID" value="NZ_JBHLTC010000014.1"/>
</dbReference>